<evidence type="ECO:0000313" key="2">
    <source>
        <dbReference type="EMBL" id="GAA2250260.1"/>
    </source>
</evidence>
<organism evidence="2 3">
    <name type="scientific">Kitasatospora cystarginea</name>
    <dbReference type="NCBI Taxonomy" id="58350"/>
    <lineage>
        <taxon>Bacteria</taxon>
        <taxon>Bacillati</taxon>
        <taxon>Actinomycetota</taxon>
        <taxon>Actinomycetes</taxon>
        <taxon>Kitasatosporales</taxon>
        <taxon>Streptomycetaceae</taxon>
        <taxon>Kitasatospora</taxon>
    </lineage>
</organism>
<keyword evidence="3" id="KW-1185">Reference proteome</keyword>
<dbReference type="Proteomes" id="UP001500305">
    <property type="component" value="Unassembled WGS sequence"/>
</dbReference>
<gene>
    <name evidence="2" type="ORF">GCM10010430_36290</name>
</gene>
<feature type="transmembrane region" description="Helical" evidence="1">
    <location>
        <begin position="107"/>
        <end position="127"/>
    </location>
</feature>
<dbReference type="Pfam" id="PF19853">
    <property type="entry name" value="DUF6328"/>
    <property type="match status" value="1"/>
</dbReference>
<keyword evidence="1" id="KW-1133">Transmembrane helix</keyword>
<feature type="transmembrane region" description="Helical" evidence="1">
    <location>
        <begin position="33"/>
        <end position="53"/>
    </location>
</feature>
<name>A0ABP5R303_9ACTN</name>
<evidence type="ECO:0000256" key="1">
    <source>
        <dbReference type="SAM" id="Phobius"/>
    </source>
</evidence>
<sequence>MPTPHTPPEPAGPRPETAEQRADRNLIELLQELRVVQTGVQILLAFLLGMAFTERFTRLDRTQQALYVVTFLLTLVSAAVLSTPVALHRGLFHRGAKRRIVDLSTRFTEVGLGFLALALNGAVLLLMDVVLGRAAAAAITCVSMVMFAVLWFLLPWALRRERTPDA</sequence>
<keyword evidence="1" id="KW-0812">Transmembrane</keyword>
<proteinExistence type="predicted"/>
<feature type="transmembrane region" description="Helical" evidence="1">
    <location>
        <begin position="65"/>
        <end position="87"/>
    </location>
</feature>
<reference evidence="3" key="1">
    <citation type="journal article" date="2019" name="Int. J. Syst. Evol. Microbiol.">
        <title>The Global Catalogue of Microorganisms (GCM) 10K type strain sequencing project: providing services to taxonomists for standard genome sequencing and annotation.</title>
        <authorList>
            <consortium name="The Broad Institute Genomics Platform"/>
            <consortium name="The Broad Institute Genome Sequencing Center for Infectious Disease"/>
            <person name="Wu L."/>
            <person name="Ma J."/>
        </authorList>
    </citation>
    <scope>NUCLEOTIDE SEQUENCE [LARGE SCALE GENOMIC DNA]</scope>
    <source>
        <strain evidence="3">JCM 7356</strain>
    </source>
</reference>
<evidence type="ECO:0000313" key="3">
    <source>
        <dbReference type="Proteomes" id="UP001500305"/>
    </source>
</evidence>
<keyword evidence="1" id="KW-0472">Membrane</keyword>
<accession>A0ABP5R303</accession>
<comment type="caution">
    <text evidence="2">The sequence shown here is derived from an EMBL/GenBank/DDBJ whole genome shotgun (WGS) entry which is preliminary data.</text>
</comment>
<dbReference type="EMBL" id="BAAATR010000015">
    <property type="protein sequence ID" value="GAA2250260.1"/>
    <property type="molecule type" value="Genomic_DNA"/>
</dbReference>
<dbReference type="InterPro" id="IPR046291">
    <property type="entry name" value="DUF6328"/>
</dbReference>
<feature type="transmembrane region" description="Helical" evidence="1">
    <location>
        <begin position="133"/>
        <end position="154"/>
    </location>
</feature>
<dbReference type="RefSeq" id="WP_344637457.1">
    <property type="nucleotide sequence ID" value="NZ_BAAATR010000015.1"/>
</dbReference>
<protein>
    <submittedName>
        <fullName evidence="2">DUF6328 family protein</fullName>
    </submittedName>
</protein>